<proteinExistence type="predicted"/>
<feature type="transmembrane region" description="Helical" evidence="1">
    <location>
        <begin position="124"/>
        <end position="144"/>
    </location>
</feature>
<feature type="transmembrane region" description="Helical" evidence="1">
    <location>
        <begin position="20"/>
        <end position="40"/>
    </location>
</feature>
<dbReference type="KEGG" id="sgq:SGLAD_v1c09740"/>
<evidence type="ECO:0000313" key="2">
    <source>
        <dbReference type="EMBL" id="QBQ08173.1"/>
    </source>
</evidence>
<evidence type="ECO:0000256" key="1">
    <source>
        <dbReference type="SAM" id="Phobius"/>
    </source>
</evidence>
<sequence length="171" mass="19929">MIIKKEPKIRDGYSKNLAIFLIILLVNNIFLLIFGIILLATMDFSLPPETNIFDFTFINICILLMIFNAPYLLTILKEGEYEKFSIYLCVIIFIYSLYITITQIVLVINILIYKNPKLHKALCYLSITYILIMSNIIVPIVIFTHKFVIKVLNKDDVEQLIFINNNQNTKN</sequence>
<dbReference type="Proteomes" id="UP000294309">
    <property type="component" value="Chromosome"/>
</dbReference>
<keyword evidence="1" id="KW-0472">Membrane</keyword>
<reference evidence="2 3" key="1">
    <citation type="submission" date="2019-03" db="EMBL/GenBank/DDBJ databases">
        <title>Complete genome sequence of Spiroplasma gladiatoris TG-1 (DSM 22552).</title>
        <authorList>
            <person name="Lin Y.-C."/>
            <person name="Chou L."/>
            <person name="Kuo C.-H."/>
        </authorList>
    </citation>
    <scope>NUCLEOTIDE SEQUENCE [LARGE SCALE GENOMIC DNA]</scope>
    <source>
        <strain evidence="2 3">TG-1</strain>
    </source>
</reference>
<dbReference type="AlphaFoldDB" id="A0A4P7AK81"/>
<feature type="transmembrane region" description="Helical" evidence="1">
    <location>
        <begin position="52"/>
        <end position="73"/>
    </location>
</feature>
<gene>
    <name evidence="2" type="ORF">SGLAD_v1c09740</name>
</gene>
<evidence type="ECO:0000313" key="3">
    <source>
        <dbReference type="Proteomes" id="UP000294309"/>
    </source>
</evidence>
<dbReference type="RefSeq" id="WP_134298290.1">
    <property type="nucleotide sequence ID" value="NZ_CP038013.1"/>
</dbReference>
<organism evidence="2 3">
    <name type="scientific">Spiroplasma gladiatoris</name>
    <dbReference type="NCBI Taxonomy" id="2143"/>
    <lineage>
        <taxon>Bacteria</taxon>
        <taxon>Bacillati</taxon>
        <taxon>Mycoplasmatota</taxon>
        <taxon>Mollicutes</taxon>
        <taxon>Entomoplasmatales</taxon>
        <taxon>Spiroplasmataceae</taxon>
        <taxon>Spiroplasma</taxon>
    </lineage>
</organism>
<keyword evidence="1" id="KW-1133">Transmembrane helix</keyword>
<feature type="transmembrane region" description="Helical" evidence="1">
    <location>
        <begin position="85"/>
        <end position="112"/>
    </location>
</feature>
<keyword evidence="1" id="KW-0812">Transmembrane</keyword>
<accession>A0A4P7AK81</accession>
<dbReference type="OrthoDB" id="9861988at2"/>
<name>A0A4P7AK81_9MOLU</name>
<dbReference type="EMBL" id="CP038013">
    <property type="protein sequence ID" value="QBQ08173.1"/>
    <property type="molecule type" value="Genomic_DNA"/>
</dbReference>
<keyword evidence="3" id="KW-1185">Reference proteome</keyword>
<protein>
    <submittedName>
        <fullName evidence="2">Uncharacterized protein</fullName>
    </submittedName>
</protein>